<dbReference type="Proteomes" id="UP001431449">
    <property type="component" value="Unassembled WGS sequence"/>
</dbReference>
<sequence length="68" mass="7019">MTVLCIEELTEADLRVLANHNRSKPAPAPRPLTVASPERAAANEVPACKAELPSLAMPSVPAMAGGVS</sequence>
<evidence type="ECO:0000313" key="2">
    <source>
        <dbReference type="Proteomes" id="UP001431449"/>
    </source>
</evidence>
<keyword evidence="2" id="KW-1185">Reference proteome</keyword>
<gene>
    <name evidence="1" type="ORF">M0G41_06165</name>
</gene>
<accession>A0ABT0GFD5</accession>
<comment type="caution">
    <text evidence="1">The sequence shown here is derived from an EMBL/GenBank/DDBJ whole genome shotgun (WGS) entry which is preliminary data.</text>
</comment>
<evidence type="ECO:0000313" key="1">
    <source>
        <dbReference type="EMBL" id="MCK7593253.1"/>
    </source>
</evidence>
<protein>
    <submittedName>
        <fullName evidence="1">Uncharacterized protein</fullName>
    </submittedName>
</protein>
<organism evidence="1 2">
    <name type="scientific">Pseudomarimonas salicorniae</name>
    <dbReference type="NCBI Taxonomy" id="2933270"/>
    <lineage>
        <taxon>Bacteria</taxon>
        <taxon>Pseudomonadati</taxon>
        <taxon>Pseudomonadota</taxon>
        <taxon>Gammaproteobacteria</taxon>
        <taxon>Lysobacterales</taxon>
        <taxon>Lysobacteraceae</taxon>
        <taxon>Pseudomarimonas</taxon>
    </lineage>
</organism>
<reference evidence="1" key="1">
    <citation type="submission" date="2022-04" db="EMBL/GenBank/DDBJ databases">
        <title>Lysobacter sp. CAU 1642 isolated from sea sand.</title>
        <authorList>
            <person name="Kim W."/>
        </authorList>
    </citation>
    <scope>NUCLEOTIDE SEQUENCE</scope>
    <source>
        <strain evidence="1">CAU 1642</strain>
    </source>
</reference>
<name>A0ABT0GFD5_9GAMM</name>
<dbReference type="RefSeq" id="WP_248206545.1">
    <property type="nucleotide sequence ID" value="NZ_JALNMH010000004.1"/>
</dbReference>
<dbReference type="EMBL" id="JALNMH010000004">
    <property type="protein sequence ID" value="MCK7593253.1"/>
    <property type="molecule type" value="Genomic_DNA"/>
</dbReference>
<proteinExistence type="predicted"/>